<dbReference type="EMBL" id="MNZO01000003">
    <property type="protein sequence ID" value="OIP87898.1"/>
    <property type="molecule type" value="Genomic_DNA"/>
</dbReference>
<dbReference type="AlphaFoldDB" id="A0A1J5I1B3"/>
<proteinExistence type="predicted"/>
<keyword evidence="1" id="KW-0812">Transmembrane</keyword>
<keyword evidence="1" id="KW-1133">Transmembrane helix</keyword>
<accession>A0A1J5I1B3</accession>
<evidence type="ECO:0000313" key="2">
    <source>
        <dbReference type="EMBL" id="OIP87898.1"/>
    </source>
</evidence>
<protein>
    <submittedName>
        <fullName evidence="2">Uncharacterized protein</fullName>
    </submittedName>
</protein>
<feature type="transmembrane region" description="Helical" evidence="1">
    <location>
        <begin position="6"/>
        <end position="27"/>
    </location>
</feature>
<dbReference type="STRING" id="1805376.AUK05_00140"/>
<sequence length="208" mass="23933">MSNKYFRIIGIIIIAISILFILFILLFGVKLISKNIQECPNQNDILQLKEFTTDVFSINIPTALSQKDMSFFITPTWLFACKQPNDAKNIESVRLYIETAGPFDIKTFKSKTDCVGYFDSLYGQDNSKFIAKLLSVDYLTYSVDFNKCYLKYSLIPPDKNELFFERIILLSNSSSKPLQYDIYTHYPLNTSANTIKALNESINSFKLK</sequence>
<evidence type="ECO:0000313" key="3">
    <source>
        <dbReference type="Proteomes" id="UP000182344"/>
    </source>
</evidence>
<evidence type="ECO:0000256" key="1">
    <source>
        <dbReference type="SAM" id="Phobius"/>
    </source>
</evidence>
<organism evidence="2 3">
    <name type="scientific">Candidatus Shapirobacteria bacterium CG2_30_35_20</name>
    <dbReference type="NCBI Taxonomy" id="1805376"/>
    <lineage>
        <taxon>Bacteria</taxon>
        <taxon>Candidatus Shapironibacteriota</taxon>
    </lineage>
</organism>
<dbReference type="Proteomes" id="UP000182344">
    <property type="component" value="Unassembled WGS sequence"/>
</dbReference>
<keyword evidence="1" id="KW-0472">Membrane</keyword>
<name>A0A1J5I1B3_9BACT</name>
<comment type="caution">
    <text evidence="2">The sequence shown here is derived from an EMBL/GenBank/DDBJ whole genome shotgun (WGS) entry which is preliminary data.</text>
</comment>
<reference evidence="2 3" key="1">
    <citation type="journal article" date="2016" name="Environ. Microbiol.">
        <title>Genomic resolution of a cold subsurface aquifer community provides metabolic insights for novel microbes adapted to high CO concentrations.</title>
        <authorList>
            <person name="Probst A.J."/>
            <person name="Castelle C.J."/>
            <person name="Singh A."/>
            <person name="Brown C.T."/>
            <person name="Anantharaman K."/>
            <person name="Sharon I."/>
            <person name="Hug L.A."/>
            <person name="Burstein D."/>
            <person name="Emerson J.B."/>
            <person name="Thomas B.C."/>
            <person name="Banfield J.F."/>
        </authorList>
    </citation>
    <scope>NUCLEOTIDE SEQUENCE [LARGE SCALE GENOMIC DNA]</scope>
    <source>
        <strain evidence="2">CG2_30_35_20</strain>
    </source>
</reference>
<gene>
    <name evidence="2" type="ORF">AUK05_00140</name>
</gene>